<organism evidence="7 8">
    <name type="scientific">Aciduliprofundum boonei (strain DSM 19572 / T469)</name>
    <dbReference type="NCBI Taxonomy" id="439481"/>
    <lineage>
        <taxon>Archaea</taxon>
        <taxon>Methanobacteriati</taxon>
        <taxon>Thermoplasmatota</taxon>
        <taxon>DHVE2 group</taxon>
        <taxon>Candidatus Aciduliprofundum</taxon>
    </lineage>
</organism>
<dbReference type="RefSeq" id="WP_012997064.1">
    <property type="nucleotide sequence ID" value="NC_013926.1"/>
</dbReference>
<feature type="domain" description="S1 motif" evidence="6">
    <location>
        <begin position="63"/>
        <end position="132"/>
    </location>
</feature>
<dbReference type="GO" id="GO:0000178">
    <property type="term" value="C:exosome (RNase complex)"/>
    <property type="evidence" value="ECO:0007669"/>
    <property type="project" value="UniProtKB-KW"/>
</dbReference>
<dbReference type="InterPro" id="IPR036612">
    <property type="entry name" value="KH_dom_type_1_sf"/>
</dbReference>
<keyword evidence="2 5" id="KW-0963">Cytoplasm</keyword>
<dbReference type="PROSITE" id="PS50084">
    <property type="entry name" value="KH_TYPE_1"/>
    <property type="match status" value="1"/>
</dbReference>
<evidence type="ECO:0000256" key="4">
    <source>
        <dbReference type="ARBA" id="ARBA00022884"/>
    </source>
</evidence>
<comment type="subunit">
    <text evidence="5">Component of the archaeal exosome complex. Forms a trimer of Rrp4 and/or Csl4 subunits. The trimer associates with an hexameric ring-like arrangement composed of 3 Rrp41-Rrp42 heterodimers.</text>
</comment>
<evidence type="ECO:0000313" key="8">
    <source>
        <dbReference type="Proteomes" id="UP000001400"/>
    </source>
</evidence>
<evidence type="ECO:0000256" key="2">
    <source>
        <dbReference type="ARBA" id="ARBA00022490"/>
    </source>
</evidence>
<dbReference type="SUPFAM" id="SSF54791">
    <property type="entry name" value="Eukaryotic type KH-domain (KH-domain type I)"/>
    <property type="match status" value="1"/>
</dbReference>
<dbReference type="InterPro" id="IPR003029">
    <property type="entry name" value="S1_domain"/>
</dbReference>
<dbReference type="Gene3D" id="3.30.1370.10">
    <property type="entry name" value="K Homology domain, type 1"/>
    <property type="match status" value="1"/>
</dbReference>
<dbReference type="SMART" id="SM00316">
    <property type="entry name" value="S1"/>
    <property type="match status" value="1"/>
</dbReference>
<dbReference type="SUPFAM" id="SSF50249">
    <property type="entry name" value="Nucleic acid-binding proteins"/>
    <property type="match status" value="1"/>
</dbReference>
<comment type="subcellular location">
    <subcellularLocation>
        <location evidence="5">Cytoplasm</location>
    </subcellularLocation>
</comment>
<comment type="similarity">
    <text evidence="1 5">Belongs to the RRP4 family.</text>
</comment>
<dbReference type="GeneID" id="8827121"/>
<dbReference type="Gene3D" id="2.40.50.100">
    <property type="match status" value="1"/>
</dbReference>
<dbReference type="SMART" id="SM00322">
    <property type="entry name" value="KH"/>
    <property type="match status" value="1"/>
</dbReference>
<dbReference type="EMBL" id="CP001941">
    <property type="protein sequence ID" value="ADD07995.1"/>
    <property type="molecule type" value="Genomic_DNA"/>
</dbReference>
<dbReference type="SUPFAM" id="SSF110324">
    <property type="entry name" value="Ribosomal L27 protein-like"/>
    <property type="match status" value="1"/>
</dbReference>
<protein>
    <recommendedName>
        <fullName evidence="5">Exosome complex component Rrp4</fullName>
    </recommendedName>
</protein>
<dbReference type="Pfam" id="PF22625">
    <property type="entry name" value="ECR1_N_2"/>
    <property type="match status" value="1"/>
</dbReference>
<evidence type="ECO:0000256" key="1">
    <source>
        <dbReference type="ARBA" id="ARBA00009155"/>
    </source>
</evidence>
<keyword evidence="3 5" id="KW-0271">Exosome</keyword>
<dbReference type="InterPro" id="IPR026699">
    <property type="entry name" value="Exosome_RNA_bind1/RRP40/RRP4"/>
</dbReference>
<dbReference type="InterPro" id="IPR004088">
    <property type="entry name" value="KH_dom_type_1"/>
</dbReference>
<dbReference type="NCBIfam" id="NF003181">
    <property type="entry name" value="PRK04163.1-1"/>
    <property type="match status" value="1"/>
</dbReference>
<dbReference type="PANTHER" id="PTHR21321">
    <property type="entry name" value="PNAS-3 RELATED"/>
    <property type="match status" value="1"/>
</dbReference>
<reference evidence="7" key="1">
    <citation type="submission" date="2010-02" db="EMBL/GenBank/DDBJ databases">
        <title>Complete sequence of Aciduliprofundum boonei T469.</title>
        <authorList>
            <consortium name="US DOE Joint Genome Institute"/>
            <person name="Lucas S."/>
            <person name="Copeland A."/>
            <person name="Lapidus A."/>
            <person name="Cheng J.-F."/>
            <person name="Bruce D."/>
            <person name="Goodwin L."/>
            <person name="Pitluck S."/>
            <person name="Saunders E."/>
            <person name="Detter J.C."/>
            <person name="Han C."/>
            <person name="Tapia R."/>
            <person name="Land M."/>
            <person name="Hauser L."/>
            <person name="Kyrpides N."/>
            <person name="Mikhailova N."/>
            <person name="Flores G."/>
            <person name="Reysenbach A.-L."/>
            <person name="Woyke T."/>
        </authorList>
    </citation>
    <scope>NUCLEOTIDE SEQUENCE</scope>
    <source>
        <strain evidence="7">T469</strain>
    </source>
</reference>
<dbReference type="GO" id="GO:0071051">
    <property type="term" value="P:poly(A)-dependent snoRNA 3'-end processing"/>
    <property type="evidence" value="ECO:0007669"/>
    <property type="project" value="TreeGrafter"/>
</dbReference>
<dbReference type="HOGENOM" id="CLU_071769_0_0_2"/>
<proteinExistence type="inferred from homology"/>
<sequence>MEGKIAIRKIVVPGEEIDEKGKPGNGVFVENGKLYSAYLGIVDIRAGYVNVIPLSGCYVPKKGDKVIGKIIDLAPMNWVVDINAPYYAPLHVNDVPWRVDFGDTGRYLSIGDVILAKVSNVNELGQVWITMKEQGLRKLEGGHIIKISPFKVPRVIGKGGSMIQMLKDYTGCRIYVGQNGVIWISGPPEGIITVIKAIRMIENEAHTYGLTDRVKEFLEENRGENNGNEE</sequence>
<accession>D3TBR0</accession>
<dbReference type="Pfam" id="PF00013">
    <property type="entry name" value="KH_1"/>
    <property type="match status" value="1"/>
</dbReference>
<keyword evidence="4 5" id="KW-0694">RNA-binding</keyword>
<dbReference type="PANTHER" id="PTHR21321:SF4">
    <property type="entry name" value="EXOSOME COMPLEX COMPONENT RRP4"/>
    <property type="match status" value="1"/>
</dbReference>
<dbReference type="InterPro" id="IPR054371">
    <property type="entry name" value="RRP4_N"/>
</dbReference>
<dbReference type="PROSITE" id="PS50126">
    <property type="entry name" value="S1"/>
    <property type="match status" value="1"/>
</dbReference>
<dbReference type="GO" id="GO:0000467">
    <property type="term" value="P:exonucleolytic trimming to generate mature 3'-end of 5.8S rRNA from tricistronic rRNA transcript (SSU-rRNA, 5.8S rRNA, LSU-rRNA)"/>
    <property type="evidence" value="ECO:0007669"/>
    <property type="project" value="TreeGrafter"/>
</dbReference>
<dbReference type="InterPro" id="IPR004087">
    <property type="entry name" value="KH_dom"/>
</dbReference>
<dbReference type="HAMAP" id="MF_00623">
    <property type="entry name" value="Exosome_Rrp4"/>
    <property type="match status" value="1"/>
</dbReference>
<dbReference type="InterPro" id="IPR023474">
    <property type="entry name" value="Rrp4"/>
</dbReference>
<dbReference type="InterPro" id="IPR012340">
    <property type="entry name" value="NA-bd_OB-fold"/>
</dbReference>
<dbReference type="CDD" id="cd05789">
    <property type="entry name" value="S1_Rrp4"/>
    <property type="match status" value="1"/>
</dbReference>
<dbReference type="GO" id="GO:0071034">
    <property type="term" value="P:CUT catabolic process"/>
    <property type="evidence" value="ECO:0007669"/>
    <property type="project" value="TreeGrafter"/>
</dbReference>
<gene>
    <name evidence="5" type="primary">rrp4</name>
    <name evidence="7" type="ordered locus">Aboo_0183</name>
</gene>
<evidence type="ECO:0000256" key="5">
    <source>
        <dbReference type="HAMAP-Rule" id="MF_00623"/>
    </source>
</evidence>
<dbReference type="Proteomes" id="UP000001400">
    <property type="component" value="Chromosome"/>
</dbReference>
<dbReference type="AlphaFoldDB" id="D3TBR0"/>
<evidence type="ECO:0000256" key="3">
    <source>
        <dbReference type="ARBA" id="ARBA00022835"/>
    </source>
</evidence>
<dbReference type="Gene3D" id="2.40.50.140">
    <property type="entry name" value="Nucleic acid-binding proteins"/>
    <property type="match status" value="1"/>
</dbReference>
<name>D3TBR0_ACIB4</name>
<dbReference type="KEGG" id="abi:Aboo_0183"/>
<dbReference type="InterPro" id="IPR048565">
    <property type="entry name" value="S1_RRP4"/>
</dbReference>
<dbReference type="GO" id="GO:0008143">
    <property type="term" value="F:poly(A) binding"/>
    <property type="evidence" value="ECO:0007669"/>
    <property type="project" value="InterPro"/>
</dbReference>
<evidence type="ECO:0000313" key="7">
    <source>
        <dbReference type="EMBL" id="ADD07995.1"/>
    </source>
</evidence>
<dbReference type="GO" id="GO:0005737">
    <property type="term" value="C:cytoplasm"/>
    <property type="evidence" value="ECO:0007669"/>
    <property type="project" value="UniProtKB-SubCell"/>
</dbReference>
<dbReference type="GO" id="GO:0034475">
    <property type="term" value="P:U4 snRNA 3'-end processing"/>
    <property type="evidence" value="ECO:0007669"/>
    <property type="project" value="TreeGrafter"/>
</dbReference>
<evidence type="ECO:0000259" key="6">
    <source>
        <dbReference type="PROSITE" id="PS50126"/>
    </source>
</evidence>
<comment type="function">
    <text evidence="5">Non-catalytic component of the exosome, which is a complex involved in RNA degradation. Increases the RNA binding and the efficiency of RNA degradation. Confers strong poly(A) specificity to the exosome.</text>
</comment>
<dbReference type="CDD" id="cd22524">
    <property type="entry name" value="KH-I_Rrp4_prokar"/>
    <property type="match status" value="1"/>
</dbReference>
<keyword evidence="8" id="KW-1185">Reference proteome</keyword>